<accession>A0A5M5PQS3</accession>
<evidence type="ECO:0000259" key="1">
    <source>
        <dbReference type="Pfam" id="PF00534"/>
    </source>
</evidence>
<dbReference type="Pfam" id="PF00534">
    <property type="entry name" value="Glycos_transf_1"/>
    <property type="match status" value="1"/>
</dbReference>
<dbReference type="EMBL" id="VWEQ01000037">
    <property type="protein sequence ID" value="KAA4747509.1"/>
    <property type="molecule type" value="Genomic_DNA"/>
</dbReference>
<dbReference type="GO" id="GO:0016757">
    <property type="term" value="F:glycosyltransferase activity"/>
    <property type="evidence" value="ECO:0007669"/>
    <property type="project" value="InterPro"/>
</dbReference>
<dbReference type="Pfam" id="PF13439">
    <property type="entry name" value="Glyco_transf_4"/>
    <property type="match status" value="1"/>
</dbReference>
<dbReference type="Proteomes" id="UP000479773">
    <property type="component" value="Unassembled WGS sequence"/>
</dbReference>
<reference evidence="3 4" key="1">
    <citation type="journal article" date="2019" name="Nat. Med.">
        <title>A library of human gut bacterial isolates paired with longitudinal multiomics data enables mechanistic microbiome research.</title>
        <authorList>
            <person name="Poyet M."/>
            <person name="Groussin M."/>
            <person name="Gibbons S.M."/>
            <person name="Avila-Pacheco J."/>
            <person name="Jiang X."/>
            <person name="Kearney S.M."/>
            <person name="Perrotta A.R."/>
            <person name="Berdy B."/>
            <person name="Zhao S."/>
            <person name="Lieberman T.D."/>
            <person name="Swanson P.K."/>
            <person name="Smith M."/>
            <person name="Roesemann S."/>
            <person name="Alexander J.E."/>
            <person name="Rich S.A."/>
            <person name="Livny J."/>
            <person name="Vlamakis H."/>
            <person name="Clish C."/>
            <person name="Bullock K."/>
            <person name="Deik A."/>
            <person name="Scott J."/>
            <person name="Pierce K.A."/>
            <person name="Xavier R.J."/>
            <person name="Alm E.J."/>
        </authorList>
    </citation>
    <scope>NUCLEOTIDE SEQUENCE [LARGE SCALE GENOMIC DNA]</scope>
    <source>
        <strain evidence="3 4">BIOML-A106</strain>
    </source>
</reference>
<organism evidence="3 4">
    <name type="scientific">Bacteroides fragilis</name>
    <dbReference type="NCBI Taxonomy" id="817"/>
    <lineage>
        <taxon>Bacteria</taxon>
        <taxon>Pseudomonadati</taxon>
        <taxon>Bacteroidota</taxon>
        <taxon>Bacteroidia</taxon>
        <taxon>Bacteroidales</taxon>
        <taxon>Bacteroidaceae</taxon>
        <taxon>Bacteroides</taxon>
    </lineage>
</organism>
<keyword evidence="3" id="KW-0808">Transferase</keyword>
<feature type="domain" description="Glycosyl transferase family 1" evidence="1">
    <location>
        <begin position="188"/>
        <end position="334"/>
    </location>
</feature>
<dbReference type="PANTHER" id="PTHR12526">
    <property type="entry name" value="GLYCOSYLTRANSFERASE"/>
    <property type="match status" value="1"/>
</dbReference>
<comment type="caution">
    <text evidence="3">The sequence shown here is derived from an EMBL/GenBank/DDBJ whole genome shotgun (WGS) entry which is preliminary data.</text>
</comment>
<dbReference type="InterPro" id="IPR028098">
    <property type="entry name" value="Glyco_trans_4-like_N"/>
</dbReference>
<gene>
    <name evidence="3" type="ORF">F3B44_22875</name>
</gene>
<dbReference type="Gene3D" id="3.40.50.2000">
    <property type="entry name" value="Glycogen Phosphorylase B"/>
    <property type="match status" value="2"/>
</dbReference>
<dbReference type="SUPFAM" id="SSF53756">
    <property type="entry name" value="UDP-Glycosyltransferase/glycogen phosphorylase"/>
    <property type="match status" value="1"/>
</dbReference>
<protein>
    <submittedName>
        <fullName evidence="3">Glycosyltransferase</fullName>
    </submittedName>
</protein>
<evidence type="ECO:0000259" key="2">
    <source>
        <dbReference type="Pfam" id="PF13439"/>
    </source>
</evidence>
<dbReference type="PANTHER" id="PTHR12526:SF630">
    <property type="entry name" value="GLYCOSYLTRANSFERASE"/>
    <property type="match status" value="1"/>
</dbReference>
<feature type="domain" description="Glycosyltransferase subfamily 4-like N-terminal" evidence="2">
    <location>
        <begin position="13"/>
        <end position="170"/>
    </location>
</feature>
<proteinExistence type="predicted"/>
<dbReference type="AlphaFoldDB" id="A0A5M5PQS3"/>
<evidence type="ECO:0000313" key="4">
    <source>
        <dbReference type="Proteomes" id="UP000479773"/>
    </source>
</evidence>
<dbReference type="InterPro" id="IPR001296">
    <property type="entry name" value="Glyco_trans_1"/>
</dbReference>
<dbReference type="RefSeq" id="WP_149918633.1">
    <property type="nucleotide sequence ID" value="NZ_JADPAE010000020.1"/>
</dbReference>
<name>A0A5M5PQS3_BACFG</name>
<evidence type="ECO:0000313" key="3">
    <source>
        <dbReference type="EMBL" id="KAA4747509.1"/>
    </source>
</evidence>
<sequence>MRILHIITSLNTGGAEKLLVDMIPQLRDKGNLVDILLFDGTVTPFKQQLEEQGVKVYGFIHGGFVYNPCYIFRLMPFLSKYDIIHTHNTACQYFVSIAKFLKRCRTAKFITTEHNTTNKRRRIKGFRLIDKWMYRQYDAIISISEKVTQNLEEFIGKGYPIYTIFNGICLSKFAEAIPLNRGLLSHTDEKDIILCMVAGFRPQKDQDTLIRTMKLLPANYKLWLVGDGVRRSKCEEIAKVEQVEKRVVFWGIRSDIPNILKTADVIIMSSHWEGFGLAAVEGMAAGKPVIASNVPGLAEVVNGYGLLFNKEEAHELAQLIERLFHDENFYIDIASRCKNRALDFDMTIMVENYLEIYKNICRLN</sequence>